<feature type="compositionally biased region" description="Polar residues" evidence="10">
    <location>
        <begin position="456"/>
        <end position="465"/>
    </location>
</feature>
<sequence>MKFRHAPSAATLDLFLLTAIAALVGLFTGIVAATFRICLHLASEFRLFAADWAAEIDFGGFTIYFVVSVISIVLAAALVRYVEPHAEGSGIPRVESVVAGHISPGRSRILPVKFMGGILAIGSGMMLGREGPLVQMGGSVAVTLNKIFHLSKEDLRVLVGAGAAAGLATAFNAPIAGGVFILEELVKKFDIRTSLATLTASSCGFLTSTLLVGDGTDFKIGAIPNPQHLHIPWVVAVGIVCGFIGVIYNNYVMFCLKFMDTLDLPVWIRAGSVAVVIALIGWFAPELVGGGDNLTQEALWGHGTLLFVLGIFFIRFILGPICYAAATPGGLFAPMLVIGTTAGEIVGLVAEQLQPGNPPSVKALAMVGMAAFFAATVRAPVTGLILVTEMTGNPTMLPPMLGACAISMLIATVLKCEPIYDQLSHRYEKSLNLGKFREYVHYIPSAARQVGRGITRKTSSGQKVNRSGARAQQVRKAAQKKERQEDN</sequence>
<dbReference type="InterPro" id="IPR001807">
    <property type="entry name" value="ClC"/>
</dbReference>
<feature type="transmembrane region" description="Helical" evidence="11">
    <location>
        <begin position="330"/>
        <end position="350"/>
    </location>
</feature>
<evidence type="ECO:0000256" key="4">
    <source>
        <dbReference type="ARBA" id="ARBA00022989"/>
    </source>
</evidence>
<evidence type="ECO:0000256" key="9">
    <source>
        <dbReference type="ARBA" id="ARBA00023303"/>
    </source>
</evidence>
<evidence type="ECO:0000313" key="12">
    <source>
        <dbReference type="EMBL" id="AOZ72988.1"/>
    </source>
</evidence>
<keyword evidence="9" id="KW-0407">Ion channel</keyword>
<dbReference type="AlphaFoldDB" id="A0A1D9ML74"/>
<dbReference type="EMBL" id="CP017812">
    <property type="protein sequence ID" value="AOZ72988.1"/>
    <property type="molecule type" value="Genomic_DNA"/>
</dbReference>
<dbReference type="KEGG" id="avu:BK816_06550"/>
<feature type="transmembrane region" description="Helical" evidence="11">
    <location>
        <begin position="62"/>
        <end position="82"/>
    </location>
</feature>
<keyword evidence="3 11" id="KW-0812">Transmembrane</keyword>
<evidence type="ECO:0000256" key="3">
    <source>
        <dbReference type="ARBA" id="ARBA00022692"/>
    </source>
</evidence>
<gene>
    <name evidence="12" type="ORF">BK816_06550</name>
</gene>
<feature type="transmembrane region" description="Helical" evidence="11">
    <location>
        <begin position="12"/>
        <end position="42"/>
    </location>
</feature>
<evidence type="ECO:0000256" key="7">
    <source>
        <dbReference type="ARBA" id="ARBA00023173"/>
    </source>
</evidence>
<evidence type="ECO:0000256" key="8">
    <source>
        <dbReference type="ARBA" id="ARBA00023214"/>
    </source>
</evidence>
<comment type="subcellular location">
    <subcellularLocation>
        <location evidence="1">Membrane</location>
        <topology evidence="1">Multi-pass membrane protein</topology>
    </subcellularLocation>
</comment>
<protein>
    <submittedName>
        <fullName evidence="12">ClC family H(+)/Cl(-) exchange transporter</fullName>
    </submittedName>
</protein>
<feature type="region of interest" description="Disordered" evidence="10">
    <location>
        <begin position="451"/>
        <end position="487"/>
    </location>
</feature>
<dbReference type="PANTHER" id="PTHR43427">
    <property type="entry name" value="CHLORIDE CHANNEL PROTEIN CLC-E"/>
    <property type="match status" value="1"/>
</dbReference>
<keyword evidence="4 11" id="KW-1133">Transmembrane helix</keyword>
<dbReference type="Gene3D" id="1.10.3080.10">
    <property type="entry name" value="Clc chloride channel"/>
    <property type="match status" value="1"/>
</dbReference>
<organism evidence="12 13">
    <name type="scientific">Boudabousia tangfeifanii</name>
    <dbReference type="NCBI Taxonomy" id="1912795"/>
    <lineage>
        <taxon>Bacteria</taxon>
        <taxon>Bacillati</taxon>
        <taxon>Actinomycetota</taxon>
        <taxon>Actinomycetes</taxon>
        <taxon>Actinomycetales</taxon>
        <taxon>Actinomycetaceae</taxon>
        <taxon>Boudabousia</taxon>
    </lineage>
</organism>
<dbReference type="InterPro" id="IPR050368">
    <property type="entry name" value="ClC-type_chloride_channel"/>
</dbReference>
<dbReference type="Proteomes" id="UP000176288">
    <property type="component" value="Chromosome"/>
</dbReference>
<evidence type="ECO:0000256" key="1">
    <source>
        <dbReference type="ARBA" id="ARBA00004141"/>
    </source>
</evidence>
<evidence type="ECO:0000256" key="2">
    <source>
        <dbReference type="ARBA" id="ARBA00022448"/>
    </source>
</evidence>
<evidence type="ECO:0000256" key="10">
    <source>
        <dbReference type="SAM" id="MobiDB-lite"/>
    </source>
</evidence>
<evidence type="ECO:0000256" key="11">
    <source>
        <dbReference type="SAM" id="Phobius"/>
    </source>
</evidence>
<dbReference type="CDD" id="cd01031">
    <property type="entry name" value="EriC"/>
    <property type="match status" value="1"/>
</dbReference>
<evidence type="ECO:0000256" key="6">
    <source>
        <dbReference type="ARBA" id="ARBA00023136"/>
    </source>
</evidence>
<dbReference type="GO" id="GO:0034707">
    <property type="term" value="C:chloride channel complex"/>
    <property type="evidence" value="ECO:0007669"/>
    <property type="project" value="UniProtKB-KW"/>
</dbReference>
<accession>A0A1D9ML74</accession>
<proteinExistence type="predicted"/>
<dbReference type="GO" id="GO:0005254">
    <property type="term" value="F:chloride channel activity"/>
    <property type="evidence" value="ECO:0007669"/>
    <property type="project" value="UniProtKB-KW"/>
</dbReference>
<name>A0A1D9ML74_9ACTO</name>
<dbReference type="STRING" id="1912795.BK816_06550"/>
<evidence type="ECO:0000313" key="13">
    <source>
        <dbReference type="Proteomes" id="UP000176288"/>
    </source>
</evidence>
<feature type="transmembrane region" description="Helical" evidence="11">
    <location>
        <begin position="233"/>
        <end position="254"/>
    </location>
</feature>
<feature type="transmembrane region" description="Helical" evidence="11">
    <location>
        <begin position="362"/>
        <end position="387"/>
    </location>
</feature>
<keyword evidence="6 11" id="KW-0472">Membrane</keyword>
<keyword evidence="5" id="KW-0406">Ion transport</keyword>
<dbReference type="PANTHER" id="PTHR43427:SF6">
    <property type="entry name" value="CHLORIDE CHANNEL PROTEIN CLC-E"/>
    <property type="match status" value="1"/>
</dbReference>
<feature type="transmembrane region" description="Helical" evidence="11">
    <location>
        <begin position="299"/>
        <end position="318"/>
    </location>
</feature>
<keyword evidence="13" id="KW-1185">Reference proteome</keyword>
<evidence type="ECO:0000256" key="5">
    <source>
        <dbReference type="ARBA" id="ARBA00023065"/>
    </source>
</evidence>
<dbReference type="PRINTS" id="PR00762">
    <property type="entry name" value="CLCHANNEL"/>
</dbReference>
<reference evidence="12 13" key="1">
    <citation type="submission" date="2016-10" db="EMBL/GenBank/DDBJ databases">
        <title>Actinomyces aegypiusis sp. nov., isolated from the Aegypius monachus in Qinghai Tibet Plateau China.</title>
        <authorList>
            <person name="Wang Y."/>
        </authorList>
    </citation>
    <scope>NUCLEOTIDE SEQUENCE [LARGE SCALE GENOMIC DNA]</scope>
    <source>
        <strain evidence="12 13">VUL4_3</strain>
    </source>
</reference>
<dbReference type="Pfam" id="PF00654">
    <property type="entry name" value="Voltage_CLC"/>
    <property type="match status" value="1"/>
</dbReference>
<feature type="transmembrane region" description="Helical" evidence="11">
    <location>
        <begin position="157"/>
        <end position="182"/>
    </location>
</feature>
<dbReference type="InterPro" id="IPR014743">
    <property type="entry name" value="Cl-channel_core"/>
</dbReference>
<dbReference type="SUPFAM" id="SSF81340">
    <property type="entry name" value="Clc chloride channel"/>
    <property type="match status" value="1"/>
</dbReference>
<feature type="transmembrane region" description="Helical" evidence="11">
    <location>
        <begin position="194"/>
        <end position="213"/>
    </location>
</feature>
<keyword evidence="8" id="KW-0868">Chloride</keyword>
<keyword evidence="2" id="KW-0813">Transport</keyword>
<feature type="transmembrane region" description="Helical" evidence="11">
    <location>
        <begin position="266"/>
        <end position="284"/>
    </location>
</feature>
<keyword evidence="7" id="KW-0869">Chloride channel</keyword>